<feature type="domain" description="THIF-type NAD/FAD binding fold" evidence="2">
    <location>
        <begin position="12"/>
        <end position="250"/>
    </location>
</feature>
<accession>A0A6B8RNA8</accession>
<dbReference type="GO" id="GO:0005829">
    <property type="term" value="C:cytosol"/>
    <property type="evidence" value="ECO:0007669"/>
    <property type="project" value="TreeGrafter"/>
</dbReference>
<dbReference type="GO" id="GO:0008146">
    <property type="term" value="F:sulfotransferase activity"/>
    <property type="evidence" value="ECO:0007669"/>
    <property type="project" value="TreeGrafter"/>
</dbReference>
<dbReference type="PANTHER" id="PTHR10953">
    <property type="entry name" value="UBIQUITIN-ACTIVATING ENZYME E1"/>
    <property type="match status" value="1"/>
</dbReference>
<gene>
    <name evidence="3" type="ORF">EHS13_24545</name>
</gene>
<dbReference type="RefSeq" id="WP_155702932.1">
    <property type="nucleotide sequence ID" value="NZ_CP034235.1"/>
</dbReference>
<evidence type="ECO:0000313" key="3">
    <source>
        <dbReference type="EMBL" id="QGQ97831.1"/>
    </source>
</evidence>
<keyword evidence="4" id="KW-1185">Reference proteome</keyword>
<dbReference type="GO" id="GO:0004792">
    <property type="term" value="F:thiosulfate-cyanide sulfurtransferase activity"/>
    <property type="evidence" value="ECO:0007669"/>
    <property type="project" value="TreeGrafter"/>
</dbReference>
<dbReference type="CDD" id="cd00757">
    <property type="entry name" value="ThiF_MoeB_HesA_family"/>
    <property type="match status" value="1"/>
</dbReference>
<dbReference type="GO" id="GO:0016779">
    <property type="term" value="F:nucleotidyltransferase activity"/>
    <property type="evidence" value="ECO:0007669"/>
    <property type="project" value="UniProtKB-KW"/>
</dbReference>
<protein>
    <submittedName>
        <fullName evidence="3">Thiazole biosynthesis adenylyltransferase ThiF</fullName>
    </submittedName>
</protein>
<dbReference type="InterPro" id="IPR045886">
    <property type="entry name" value="ThiF/MoeB/HesA"/>
</dbReference>
<dbReference type="Gene3D" id="3.40.50.720">
    <property type="entry name" value="NAD(P)-binding Rossmann-like Domain"/>
    <property type="match status" value="1"/>
</dbReference>
<proteinExistence type="inferred from homology"/>
<dbReference type="KEGG" id="ppsc:EHS13_24545"/>
<dbReference type="SUPFAM" id="SSF69572">
    <property type="entry name" value="Activating enzymes of the ubiquitin-like proteins"/>
    <property type="match status" value="1"/>
</dbReference>
<reference evidence="4" key="1">
    <citation type="submission" date="2018-11" db="EMBL/GenBank/DDBJ databases">
        <title>Complete genome sequence of Paenibacillus sp. ML311-T8.</title>
        <authorList>
            <person name="Nam Y.-D."/>
            <person name="Kang J."/>
            <person name="Chung W.-H."/>
            <person name="Park Y.S."/>
        </authorList>
    </citation>
    <scope>NUCLEOTIDE SEQUENCE [LARGE SCALE GENOMIC DNA]</scope>
    <source>
        <strain evidence="4">ML311-T8</strain>
    </source>
</reference>
<evidence type="ECO:0000256" key="1">
    <source>
        <dbReference type="ARBA" id="ARBA00009919"/>
    </source>
</evidence>
<dbReference type="EMBL" id="CP034235">
    <property type="protein sequence ID" value="QGQ97831.1"/>
    <property type="molecule type" value="Genomic_DNA"/>
</dbReference>
<keyword evidence="3" id="KW-0808">Transferase</keyword>
<evidence type="ECO:0000259" key="2">
    <source>
        <dbReference type="Pfam" id="PF00899"/>
    </source>
</evidence>
<keyword evidence="3" id="KW-0548">Nucleotidyltransferase</keyword>
<dbReference type="FunFam" id="3.40.50.720:FF:000080">
    <property type="entry name" value="Thiazole biosynthesis adenylyltransferase ThiF"/>
    <property type="match status" value="1"/>
</dbReference>
<evidence type="ECO:0000313" key="4">
    <source>
        <dbReference type="Proteomes" id="UP000426246"/>
    </source>
</evidence>
<comment type="similarity">
    <text evidence="1">Belongs to the HesA/MoeB/ThiF family.</text>
</comment>
<organism evidence="3 4">
    <name type="scientific">Paenibacillus psychroresistens</name>
    <dbReference type="NCBI Taxonomy" id="1778678"/>
    <lineage>
        <taxon>Bacteria</taxon>
        <taxon>Bacillati</taxon>
        <taxon>Bacillota</taxon>
        <taxon>Bacilli</taxon>
        <taxon>Bacillales</taxon>
        <taxon>Paenibacillaceae</taxon>
        <taxon>Paenibacillus</taxon>
    </lineage>
</organism>
<name>A0A6B8RNA8_9BACL</name>
<dbReference type="PANTHER" id="PTHR10953:SF102">
    <property type="entry name" value="ADENYLYLTRANSFERASE AND SULFURTRANSFERASE MOCS3"/>
    <property type="match status" value="1"/>
</dbReference>
<dbReference type="OrthoDB" id="9804286at2"/>
<sequence>MSELISANDTRYSRQRLFSPIGPEGQLKLTKSRIAIVGMGALGTVIANHMVRAGVGFIRLIDRDFVEWSNLQRQMLYDEEDALQFAPKALAAANRLRQVNSEVEIEPHVTDLNPTNAQDLLGDVDLILDGTDNFSVRFLINDVSLKYNIPWIYGGAVGSRGVTMTILPHQTPCFRCMFGQAPSQGTGETCDTIGVIGPIVDLVASHQATEALKLLVAETKYLNLNLVHYDLWFNQHSAINVTKAKKSDCPACQKKQFDYLDADLEGETIQTLCGRNSVQIHPIEARHYDLSAWAVKWNPLGKIELSPFLLKFTINSKLTLVLFADGRVIIQGTADITEAKSLYSRYIGA</sequence>
<dbReference type="AlphaFoldDB" id="A0A6B8RNA8"/>
<dbReference type="GO" id="GO:0008641">
    <property type="term" value="F:ubiquitin-like modifier activating enzyme activity"/>
    <property type="evidence" value="ECO:0007669"/>
    <property type="project" value="InterPro"/>
</dbReference>
<dbReference type="Pfam" id="PF00899">
    <property type="entry name" value="ThiF"/>
    <property type="match status" value="1"/>
</dbReference>
<dbReference type="InterPro" id="IPR000594">
    <property type="entry name" value="ThiF_NAD_FAD-bd"/>
</dbReference>
<dbReference type="Proteomes" id="UP000426246">
    <property type="component" value="Chromosome"/>
</dbReference>
<dbReference type="InterPro" id="IPR035985">
    <property type="entry name" value="Ubiquitin-activating_enz"/>
</dbReference>